<dbReference type="EMBL" id="JAQJZL010000004">
    <property type="protein sequence ID" value="KAJ6043045.1"/>
    <property type="molecule type" value="Genomic_DNA"/>
</dbReference>
<gene>
    <name evidence="1" type="ORF">N7460_004400</name>
</gene>
<evidence type="ECO:0000313" key="1">
    <source>
        <dbReference type="EMBL" id="KAJ6043045.1"/>
    </source>
</evidence>
<name>A0AAD6N9J4_PENCN</name>
<protein>
    <submittedName>
        <fullName evidence="1">Uncharacterized protein</fullName>
    </submittedName>
</protein>
<comment type="caution">
    <text evidence="1">The sequence shown here is derived from an EMBL/GenBank/DDBJ whole genome shotgun (WGS) entry which is preliminary data.</text>
</comment>
<reference evidence="1" key="2">
    <citation type="submission" date="2023-01" db="EMBL/GenBank/DDBJ databases">
        <authorList>
            <person name="Petersen C."/>
        </authorList>
    </citation>
    <scope>NUCLEOTIDE SEQUENCE</scope>
    <source>
        <strain evidence="1">IBT 15450</strain>
    </source>
</reference>
<proteinExistence type="predicted"/>
<dbReference type="Proteomes" id="UP001219568">
    <property type="component" value="Unassembled WGS sequence"/>
</dbReference>
<organism evidence="1 2">
    <name type="scientific">Penicillium canescens</name>
    <dbReference type="NCBI Taxonomy" id="5083"/>
    <lineage>
        <taxon>Eukaryota</taxon>
        <taxon>Fungi</taxon>
        <taxon>Dikarya</taxon>
        <taxon>Ascomycota</taxon>
        <taxon>Pezizomycotina</taxon>
        <taxon>Eurotiomycetes</taxon>
        <taxon>Eurotiomycetidae</taxon>
        <taxon>Eurotiales</taxon>
        <taxon>Aspergillaceae</taxon>
        <taxon>Penicillium</taxon>
    </lineage>
</organism>
<sequence length="73" mass="7969">MSVLRTRLKFSTSEAEHEMSSLDRHLGSGSISRTPSPFPWLQPTLDTESLVAITARSAASSMQHAIGKIALWS</sequence>
<keyword evidence="2" id="KW-1185">Reference proteome</keyword>
<reference evidence="1" key="1">
    <citation type="journal article" date="2023" name="IMA Fungus">
        <title>Comparative genomic study of the Penicillium genus elucidates a diverse pangenome and 15 lateral gene transfer events.</title>
        <authorList>
            <person name="Petersen C."/>
            <person name="Sorensen T."/>
            <person name="Nielsen M.R."/>
            <person name="Sondergaard T.E."/>
            <person name="Sorensen J.L."/>
            <person name="Fitzpatrick D.A."/>
            <person name="Frisvad J.C."/>
            <person name="Nielsen K.L."/>
        </authorList>
    </citation>
    <scope>NUCLEOTIDE SEQUENCE</scope>
    <source>
        <strain evidence="1">IBT 15450</strain>
    </source>
</reference>
<accession>A0AAD6N9J4</accession>
<dbReference type="AlphaFoldDB" id="A0AAD6N9J4"/>
<evidence type="ECO:0000313" key="2">
    <source>
        <dbReference type="Proteomes" id="UP001219568"/>
    </source>
</evidence>